<keyword evidence="4" id="KW-1185">Reference proteome</keyword>
<accession>B4NLJ7</accession>
<organism evidence="3 4">
    <name type="scientific">Drosophila willistoni</name>
    <name type="common">Fruit fly</name>
    <dbReference type="NCBI Taxonomy" id="7260"/>
    <lineage>
        <taxon>Eukaryota</taxon>
        <taxon>Metazoa</taxon>
        <taxon>Ecdysozoa</taxon>
        <taxon>Arthropoda</taxon>
        <taxon>Hexapoda</taxon>
        <taxon>Insecta</taxon>
        <taxon>Pterygota</taxon>
        <taxon>Neoptera</taxon>
        <taxon>Endopterygota</taxon>
        <taxon>Diptera</taxon>
        <taxon>Brachycera</taxon>
        <taxon>Muscomorpha</taxon>
        <taxon>Ephydroidea</taxon>
        <taxon>Drosophilidae</taxon>
        <taxon>Drosophila</taxon>
        <taxon>Sophophora</taxon>
    </lineage>
</organism>
<name>B4NLJ7_DROWI</name>
<feature type="region of interest" description="Disordered" evidence="1">
    <location>
        <begin position="107"/>
        <end position="148"/>
    </location>
</feature>
<evidence type="ECO:0000313" key="3">
    <source>
        <dbReference type="EMBL" id="EDW85236.1"/>
    </source>
</evidence>
<dbReference type="EMBL" id="CH964274">
    <property type="protein sequence ID" value="EDW85236.1"/>
    <property type="molecule type" value="Genomic_DNA"/>
</dbReference>
<proteinExistence type="predicted"/>
<feature type="transmembrane region" description="Helical" evidence="2">
    <location>
        <begin position="243"/>
        <end position="263"/>
    </location>
</feature>
<dbReference type="PhylomeDB" id="B4NLJ7"/>
<evidence type="ECO:0000313" key="4">
    <source>
        <dbReference type="Proteomes" id="UP000007798"/>
    </source>
</evidence>
<protein>
    <submittedName>
        <fullName evidence="3">Uncharacterized protein</fullName>
    </submittedName>
</protein>
<dbReference type="HOGENOM" id="CLU_1002092_0_0_1"/>
<gene>
    <name evidence="3" type="primary">Dwil\GK18414</name>
    <name evidence="3" type="ORF">Dwil_GK18414</name>
</gene>
<feature type="transmembrane region" description="Helical" evidence="2">
    <location>
        <begin position="216"/>
        <end position="237"/>
    </location>
</feature>
<dbReference type="eggNOG" id="ENOG502SC6U">
    <property type="taxonomic scope" value="Eukaryota"/>
</dbReference>
<dbReference type="AlphaFoldDB" id="B4NLJ7"/>
<reference evidence="3 4" key="1">
    <citation type="journal article" date="2007" name="Nature">
        <title>Evolution of genes and genomes on the Drosophila phylogeny.</title>
        <authorList>
            <consortium name="Drosophila 12 Genomes Consortium"/>
            <person name="Clark A.G."/>
            <person name="Eisen M.B."/>
            <person name="Smith D.R."/>
            <person name="Bergman C.M."/>
            <person name="Oliver B."/>
            <person name="Markow T.A."/>
            <person name="Kaufman T.C."/>
            <person name="Kellis M."/>
            <person name="Gelbart W."/>
            <person name="Iyer V.N."/>
            <person name="Pollard D.A."/>
            <person name="Sackton T.B."/>
            <person name="Larracuente A.M."/>
            <person name="Singh N.D."/>
            <person name="Abad J.P."/>
            <person name="Abt D.N."/>
            <person name="Adryan B."/>
            <person name="Aguade M."/>
            <person name="Akashi H."/>
            <person name="Anderson W.W."/>
            <person name="Aquadro C.F."/>
            <person name="Ardell D.H."/>
            <person name="Arguello R."/>
            <person name="Artieri C.G."/>
            <person name="Barbash D.A."/>
            <person name="Barker D."/>
            <person name="Barsanti P."/>
            <person name="Batterham P."/>
            <person name="Batzoglou S."/>
            <person name="Begun D."/>
            <person name="Bhutkar A."/>
            <person name="Blanco E."/>
            <person name="Bosak S.A."/>
            <person name="Bradley R.K."/>
            <person name="Brand A.D."/>
            <person name="Brent M.R."/>
            <person name="Brooks A.N."/>
            <person name="Brown R.H."/>
            <person name="Butlin R.K."/>
            <person name="Caggese C."/>
            <person name="Calvi B.R."/>
            <person name="Bernardo de Carvalho A."/>
            <person name="Caspi A."/>
            <person name="Castrezana S."/>
            <person name="Celniker S.E."/>
            <person name="Chang J.L."/>
            <person name="Chapple C."/>
            <person name="Chatterji S."/>
            <person name="Chinwalla A."/>
            <person name="Civetta A."/>
            <person name="Clifton S.W."/>
            <person name="Comeron J.M."/>
            <person name="Costello J.C."/>
            <person name="Coyne J.A."/>
            <person name="Daub J."/>
            <person name="David R.G."/>
            <person name="Delcher A.L."/>
            <person name="Delehaunty K."/>
            <person name="Do C.B."/>
            <person name="Ebling H."/>
            <person name="Edwards K."/>
            <person name="Eickbush T."/>
            <person name="Evans J.D."/>
            <person name="Filipski A."/>
            <person name="Findeiss S."/>
            <person name="Freyhult E."/>
            <person name="Fulton L."/>
            <person name="Fulton R."/>
            <person name="Garcia A.C."/>
            <person name="Gardiner A."/>
            <person name="Garfield D.A."/>
            <person name="Garvin B.E."/>
            <person name="Gibson G."/>
            <person name="Gilbert D."/>
            <person name="Gnerre S."/>
            <person name="Godfrey J."/>
            <person name="Good R."/>
            <person name="Gotea V."/>
            <person name="Gravely B."/>
            <person name="Greenberg A.J."/>
            <person name="Griffiths-Jones S."/>
            <person name="Gross S."/>
            <person name="Guigo R."/>
            <person name="Gustafson E.A."/>
            <person name="Haerty W."/>
            <person name="Hahn M.W."/>
            <person name="Halligan D.L."/>
            <person name="Halpern A.L."/>
            <person name="Halter G.M."/>
            <person name="Han M.V."/>
            <person name="Heger A."/>
            <person name="Hillier L."/>
            <person name="Hinrichs A.S."/>
            <person name="Holmes I."/>
            <person name="Hoskins R.A."/>
            <person name="Hubisz M.J."/>
            <person name="Hultmark D."/>
            <person name="Huntley M.A."/>
            <person name="Jaffe D.B."/>
            <person name="Jagadeeshan S."/>
            <person name="Jeck W.R."/>
            <person name="Johnson J."/>
            <person name="Jones C.D."/>
            <person name="Jordan W.C."/>
            <person name="Karpen G.H."/>
            <person name="Kataoka E."/>
            <person name="Keightley P.D."/>
            <person name="Kheradpour P."/>
            <person name="Kirkness E.F."/>
            <person name="Koerich L.B."/>
            <person name="Kristiansen K."/>
            <person name="Kudrna D."/>
            <person name="Kulathinal R.J."/>
            <person name="Kumar S."/>
            <person name="Kwok R."/>
            <person name="Lander E."/>
            <person name="Langley C.H."/>
            <person name="Lapoint R."/>
            <person name="Lazzaro B.P."/>
            <person name="Lee S.J."/>
            <person name="Levesque L."/>
            <person name="Li R."/>
            <person name="Lin C.F."/>
            <person name="Lin M.F."/>
            <person name="Lindblad-Toh K."/>
            <person name="Llopart A."/>
            <person name="Long M."/>
            <person name="Low L."/>
            <person name="Lozovsky E."/>
            <person name="Lu J."/>
            <person name="Luo M."/>
            <person name="Machado C.A."/>
            <person name="Makalowski W."/>
            <person name="Marzo M."/>
            <person name="Matsuda M."/>
            <person name="Matzkin L."/>
            <person name="McAllister B."/>
            <person name="McBride C.S."/>
            <person name="McKernan B."/>
            <person name="McKernan K."/>
            <person name="Mendez-Lago M."/>
            <person name="Minx P."/>
            <person name="Mollenhauer M.U."/>
            <person name="Montooth K."/>
            <person name="Mount S.M."/>
            <person name="Mu X."/>
            <person name="Myers E."/>
            <person name="Negre B."/>
            <person name="Newfeld S."/>
            <person name="Nielsen R."/>
            <person name="Noor M.A."/>
            <person name="O'Grady P."/>
            <person name="Pachter L."/>
            <person name="Papaceit M."/>
            <person name="Parisi M.J."/>
            <person name="Parisi M."/>
            <person name="Parts L."/>
            <person name="Pedersen J.S."/>
            <person name="Pesole G."/>
            <person name="Phillippy A.M."/>
            <person name="Ponting C.P."/>
            <person name="Pop M."/>
            <person name="Porcelli D."/>
            <person name="Powell J.R."/>
            <person name="Prohaska S."/>
            <person name="Pruitt K."/>
            <person name="Puig M."/>
            <person name="Quesneville H."/>
            <person name="Ram K.R."/>
            <person name="Rand D."/>
            <person name="Rasmussen M.D."/>
            <person name="Reed L.K."/>
            <person name="Reenan R."/>
            <person name="Reily A."/>
            <person name="Remington K.A."/>
            <person name="Rieger T.T."/>
            <person name="Ritchie M.G."/>
            <person name="Robin C."/>
            <person name="Rogers Y.H."/>
            <person name="Rohde C."/>
            <person name="Rozas J."/>
            <person name="Rubenfield M.J."/>
            <person name="Ruiz A."/>
            <person name="Russo S."/>
            <person name="Salzberg S.L."/>
            <person name="Sanchez-Gracia A."/>
            <person name="Saranga D.J."/>
            <person name="Sato H."/>
            <person name="Schaeffer S.W."/>
            <person name="Schatz M.C."/>
            <person name="Schlenke T."/>
            <person name="Schwartz R."/>
            <person name="Segarra C."/>
            <person name="Singh R.S."/>
            <person name="Sirot L."/>
            <person name="Sirota M."/>
            <person name="Sisneros N.B."/>
            <person name="Smith C.D."/>
            <person name="Smith T.F."/>
            <person name="Spieth J."/>
            <person name="Stage D.E."/>
            <person name="Stark A."/>
            <person name="Stephan W."/>
            <person name="Strausberg R.L."/>
            <person name="Strempel S."/>
            <person name="Sturgill D."/>
            <person name="Sutton G."/>
            <person name="Sutton G.G."/>
            <person name="Tao W."/>
            <person name="Teichmann S."/>
            <person name="Tobari Y.N."/>
            <person name="Tomimura Y."/>
            <person name="Tsolas J.M."/>
            <person name="Valente V.L."/>
            <person name="Venter E."/>
            <person name="Venter J.C."/>
            <person name="Vicario S."/>
            <person name="Vieira F.G."/>
            <person name="Vilella A.J."/>
            <person name="Villasante A."/>
            <person name="Walenz B."/>
            <person name="Wang J."/>
            <person name="Wasserman M."/>
            <person name="Watts T."/>
            <person name="Wilson D."/>
            <person name="Wilson R.K."/>
            <person name="Wing R.A."/>
            <person name="Wolfner M.F."/>
            <person name="Wong A."/>
            <person name="Wong G.K."/>
            <person name="Wu C.I."/>
            <person name="Wu G."/>
            <person name="Yamamoto D."/>
            <person name="Yang H.P."/>
            <person name="Yang S.P."/>
            <person name="Yorke J.A."/>
            <person name="Yoshida K."/>
            <person name="Zdobnov E."/>
            <person name="Zhang P."/>
            <person name="Zhang Y."/>
            <person name="Zimin A.V."/>
            <person name="Baldwin J."/>
            <person name="Abdouelleil A."/>
            <person name="Abdulkadir J."/>
            <person name="Abebe A."/>
            <person name="Abera B."/>
            <person name="Abreu J."/>
            <person name="Acer S.C."/>
            <person name="Aftuck L."/>
            <person name="Alexander A."/>
            <person name="An P."/>
            <person name="Anderson E."/>
            <person name="Anderson S."/>
            <person name="Arachi H."/>
            <person name="Azer M."/>
            <person name="Bachantsang P."/>
            <person name="Barry A."/>
            <person name="Bayul T."/>
            <person name="Berlin A."/>
            <person name="Bessette D."/>
            <person name="Bloom T."/>
            <person name="Blye J."/>
            <person name="Boguslavskiy L."/>
            <person name="Bonnet C."/>
            <person name="Boukhgalter B."/>
            <person name="Bourzgui I."/>
            <person name="Brown A."/>
            <person name="Cahill P."/>
            <person name="Channer S."/>
            <person name="Cheshatsang Y."/>
            <person name="Chuda L."/>
            <person name="Citroen M."/>
            <person name="Collymore A."/>
            <person name="Cooke P."/>
            <person name="Costello M."/>
            <person name="D'Aco K."/>
            <person name="Daza R."/>
            <person name="De Haan G."/>
            <person name="DeGray S."/>
            <person name="DeMaso C."/>
            <person name="Dhargay N."/>
            <person name="Dooley K."/>
            <person name="Dooley E."/>
            <person name="Doricent M."/>
            <person name="Dorje P."/>
            <person name="Dorjee K."/>
            <person name="Dupes A."/>
            <person name="Elong R."/>
            <person name="Falk J."/>
            <person name="Farina A."/>
            <person name="Faro S."/>
            <person name="Ferguson D."/>
            <person name="Fisher S."/>
            <person name="Foley C.D."/>
            <person name="Franke A."/>
            <person name="Friedrich D."/>
            <person name="Gadbois L."/>
            <person name="Gearin G."/>
            <person name="Gearin C.R."/>
            <person name="Giannoukos G."/>
            <person name="Goode T."/>
            <person name="Graham J."/>
            <person name="Grandbois E."/>
            <person name="Grewal S."/>
            <person name="Gyaltsen K."/>
            <person name="Hafez N."/>
            <person name="Hagos B."/>
            <person name="Hall J."/>
            <person name="Henson C."/>
            <person name="Hollinger A."/>
            <person name="Honan T."/>
            <person name="Huard M.D."/>
            <person name="Hughes L."/>
            <person name="Hurhula B."/>
            <person name="Husby M.E."/>
            <person name="Kamat A."/>
            <person name="Kanga B."/>
            <person name="Kashin S."/>
            <person name="Khazanovich D."/>
            <person name="Kisner P."/>
            <person name="Lance K."/>
            <person name="Lara M."/>
            <person name="Lee W."/>
            <person name="Lennon N."/>
            <person name="Letendre F."/>
            <person name="LeVine R."/>
            <person name="Lipovsky A."/>
            <person name="Liu X."/>
            <person name="Liu J."/>
            <person name="Liu S."/>
            <person name="Lokyitsang T."/>
            <person name="Lokyitsang Y."/>
            <person name="Lubonja R."/>
            <person name="Lui A."/>
            <person name="MacDonald P."/>
            <person name="Magnisalis V."/>
            <person name="Maru K."/>
            <person name="Matthews C."/>
            <person name="McCusker W."/>
            <person name="McDonough S."/>
            <person name="Mehta T."/>
            <person name="Meldrim J."/>
            <person name="Meneus L."/>
            <person name="Mihai O."/>
            <person name="Mihalev A."/>
            <person name="Mihova T."/>
            <person name="Mittelman R."/>
            <person name="Mlenga V."/>
            <person name="Montmayeur A."/>
            <person name="Mulrain L."/>
            <person name="Navidi A."/>
            <person name="Naylor J."/>
            <person name="Negash T."/>
            <person name="Nguyen T."/>
            <person name="Nguyen N."/>
            <person name="Nicol R."/>
            <person name="Norbu C."/>
            <person name="Norbu N."/>
            <person name="Novod N."/>
            <person name="O'Neill B."/>
            <person name="Osman S."/>
            <person name="Markiewicz E."/>
            <person name="Oyono O.L."/>
            <person name="Patti C."/>
            <person name="Phunkhang P."/>
            <person name="Pierre F."/>
            <person name="Priest M."/>
            <person name="Raghuraman S."/>
            <person name="Rege F."/>
            <person name="Reyes R."/>
            <person name="Rise C."/>
            <person name="Rogov P."/>
            <person name="Ross K."/>
            <person name="Ryan E."/>
            <person name="Settipalli S."/>
            <person name="Shea T."/>
            <person name="Sherpa N."/>
            <person name="Shi L."/>
            <person name="Shih D."/>
            <person name="Sparrow T."/>
            <person name="Spaulding J."/>
            <person name="Stalker J."/>
            <person name="Stange-Thomann N."/>
            <person name="Stavropoulos S."/>
            <person name="Stone C."/>
            <person name="Strader C."/>
            <person name="Tesfaye S."/>
            <person name="Thomson T."/>
            <person name="Thoulutsang Y."/>
            <person name="Thoulutsang D."/>
            <person name="Topham K."/>
            <person name="Topping I."/>
            <person name="Tsamla T."/>
            <person name="Vassiliev H."/>
            <person name="Vo A."/>
            <person name="Wangchuk T."/>
            <person name="Wangdi T."/>
            <person name="Weiand M."/>
            <person name="Wilkinson J."/>
            <person name="Wilson A."/>
            <person name="Yadav S."/>
            <person name="Young G."/>
            <person name="Yu Q."/>
            <person name="Zembek L."/>
            <person name="Zhong D."/>
            <person name="Zimmer A."/>
            <person name="Zwirko Z."/>
            <person name="Jaffe D.B."/>
            <person name="Alvarez P."/>
            <person name="Brockman W."/>
            <person name="Butler J."/>
            <person name="Chin C."/>
            <person name="Gnerre S."/>
            <person name="Grabherr M."/>
            <person name="Kleber M."/>
            <person name="Mauceli E."/>
            <person name="MacCallum I."/>
        </authorList>
    </citation>
    <scope>NUCLEOTIDE SEQUENCE [LARGE SCALE GENOMIC DNA]</scope>
    <source>
        <strain evidence="4">Tucson 14030-0811.24</strain>
    </source>
</reference>
<feature type="compositionally biased region" description="Polar residues" evidence="1">
    <location>
        <begin position="115"/>
        <end position="125"/>
    </location>
</feature>
<keyword evidence="2" id="KW-0812">Transmembrane</keyword>
<dbReference type="Proteomes" id="UP000007798">
    <property type="component" value="Unassembled WGS sequence"/>
</dbReference>
<dbReference type="InParanoid" id="B4NLJ7"/>
<dbReference type="OrthoDB" id="8051086at2759"/>
<keyword evidence="2" id="KW-0472">Membrane</keyword>
<evidence type="ECO:0000256" key="1">
    <source>
        <dbReference type="SAM" id="MobiDB-lite"/>
    </source>
</evidence>
<keyword evidence="2" id="KW-1133">Transmembrane helix</keyword>
<feature type="region of interest" description="Disordered" evidence="1">
    <location>
        <begin position="36"/>
        <end position="56"/>
    </location>
</feature>
<sequence>MGQALQEGTVEAIVKPTLPVDLPTAKSFQPSKEIYTTSGSIQESHRSLSDNTGTDTVFIPKPVSGAPAPSVSLGSVGESLDAAYSKWRNGIGDGSVDFQKRISVGHYGGGIPSHGHTQSGTSYQTPHHPYPYEYTHSSSSGGVAEAGGGGGGSNGAYYGSSIETGIPFDVYGSRPGHAHFGGAGGGEYSYAPYQYDVESHEVASHKGPSEVSQKTLLAKSFLIPLASAAVLGIAAALVSNPLLLQLGTVSGVGLAGGLTPAIVGKRKKRAIRRAYFAQI</sequence>
<evidence type="ECO:0000256" key="2">
    <source>
        <dbReference type="SAM" id="Phobius"/>
    </source>
</evidence>